<evidence type="ECO:0000313" key="8">
    <source>
        <dbReference type="Proteomes" id="UP000278673"/>
    </source>
</evidence>
<sequence>MTTSSARRSASAHPVPTRAPARPSGAAVGLLRAMRPRQWTKNVLVLAAPFAAGALLNGGTAPRLAIAFVAFSLAASGIYLVNDARDVEADRAHPTKRDRPIAAGVVPVHLALAVAGVLLSGAVALAALARWELAALLGAYVTIQLAYCLWLKHQPVFDICCVSSGFLLRAIAGGVATGIALSPWFLLVAGFGSLFMVTGKRYAERMLAERTHTGFRRSLEAYSASYLRFVWALSATVLVTTYSMWAFEIREAENSPVWPLLSIAPFVMAVLRYAMEVDRGRAGEPDEVVLGDRVLQTLAVVWLGTLGVVVYG</sequence>
<evidence type="ECO:0000256" key="6">
    <source>
        <dbReference type="SAM" id="Phobius"/>
    </source>
</evidence>
<evidence type="ECO:0000256" key="5">
    <source>
        <dbReference type="SAM" id="MobiDB-lite"/>
    </source>
</evidence>
<dbReference type="CDD" id="cd13963">
    <property type="entry name" value="PT_UbiA_2"/>
    <property type="match status" value="1"/>
</dbReference>
<comment type="subcellular location">
    <subcellularLocation>
        <location evidence="1">Membrane</location>
        <topology evidence="1">Multi-pass membrane protein</topology>
    </subcellularLocation>
</comment>
<feature type="transmembrane region" description="Helical" evidence="6">
    <location>
        <begin position="101"/>
        <end position="127"/>
    </location>
</feature>
<feature type="region of interest" description="Disordered" evidence="5">
    <location>
        <begin position="1"/>
        <end position="23"/>
    </location>
</feature>
<dbReference type="GO" id="GO:0016020">
    <property type="term" value="C:membrane"/>
    <property type="evidence" value="ECO:0007669"/>
    <property type="project" value="UniProtKB-SubCell"/>
</dbReference>
<dbReference type="Gene3D" id="1.10.357.140">
    <property type="entry name" value="UbiA prenyltransferase"/>
    <property type="match status" value="1"/>
</dbReference>
<dbReference type="RefSeq" id="WP_122184499.1">
    <property type="nucleotide sequence ID" value="NZ_RFFJ01000080.1"/>
</dbReference>
<accession>A0A3M2LQ79</accession>
<feature type="transmembrane region" description="Helical" evidence="6">
    <location>
        <begin position="257"/>
        <end position="274"/>
    </location>
</feature>
<keyword evidence="3 6" id="KW-1133">Transmembrane helix</keyword>
<dbReference type="GO" id="GO:0016757">
    <property type="term" value="F:glycosyltransferase activity"/>
    <property type="evidence" value="ECO:0007669"/>
    <property type="project" value="UniProtKB-KW"/>
</dbReference>
<feature type="transmembrane region" description="Helical" evidence="6">
    <location>
        <begin position="39"/>
        <end position="58"/>
    </location>
</feature>
<feature type="transmembrane region" description="Helical" evidence="6">
    <location>
        <begin position="224"/>
        <end position="245"/>
    </location>
</feature>
<dbReference type="GO" id="GO:0016765">
    <property type="term" value="F:transferase activity, transferring alkyl or aryl (other than methyl) groups"/>
    <property type="evidence" value="ECO:0007669"/>
    <property type="project" value="InterPro"/>
</dbReference>
<evidence type="ECO:0000256" key="3">
    <source>
        <dbReference type="ARBA" id="ARBA00022989"/>
    </source>
</evidence>
<keyword evidence="2 6" id="KW-0812">Transmembrane</keyword>
<comment type="caution">
    <text evidence="7">The sequence shown here is derived from an EMBL/GenBank/DDBJ whole genome shotgun (WGS) entry which is preliminary data.</text>
</comment>
<dbReference type="InterPro" id="IPR000537">
    <property type="entry name" value="UbiA_prenyltransferase"/>
</dbReference>
<evidence type="ECO:0000313" key="7">
    <source>
        <dbReference type="EMBL" id="RMI39030.1"/>
    </source>
</evidence>
<dbReference type="AlphaFoldDB" id="A0A3M2LQ79"/>
<dbReference type="Proteomes" id="UP000278673">
    <property type="component" value="Unassembled WGS sequence"/>
</dbReference>
<dbReference type="Pfam" id="PF01040">
    <property type="entry name" value="UbiA"/>
    <property type="match status" value="1"/>
</dbReference>
<dbReference type="InterPro" id="IPR044878">
    <property type="entry name" value="UbiA_sf"/>
</dbReference>
<feature type="transmembrane region" description="Helical" evidence="6">
    <location>
        <begin position="184"/>
        <end position="203"/>
    </location>
</feature>
<name>A0A3M2LQ79_9ACTN</name>
<dbReference type="NCBIfam" id="NF008978">
    <property type="entry name" value="PRK12324.1-4"/>
    <property type="match status" value="1"/>
</dbReference>
<keyword evidence="7" id="KW-0328">Glycosyltransferase</keyword>
<evidence type="ECO:0000256" key="4">
    <source>
        <dbReference type="ARBA" id="ARBA00023136"/>
    </source>
</evidence>
<keyword evidence="8" id="KW-1185">Reference proteome</keyword>
<dbReference type="EC" id="2.4.2.45" evidence="7"/>
<dbReference type="EMBL" id="RFFJ01000080">
    <property type="protein sequence ID" value="RMI39030.1"/>
    <property type="molecule type" value="Genomic_DNA"/>
</dbReference>
<keyword evidence="4 6" id="KW-0472">Membrane</keyword>
<feature type="transmembrane region" description="Helical" evidence="6">
    <location>
        <begin position="64"/>
        <end position="81"/>
    </location>
</feature>
<protein>
    <submittedName>
        <fullName evidence="7">Decaprenyl-phosphate phosphoribosyltransferase</fullName>
        <ecNumber evidence="7">2.4.2.45</ecNumber>
    </submittedName>
</protein>
<evidence type="ECO:0000256" key="1">
    <source>
        <dbReference type="ARBA" id="ARBA00004141"/>
    </source>
</evidence>
<reference evidence="7 8" key="1">
    <citation type="submission" date="2018-10" db="EMBL/GenBank/DDBJ databases">
        <title>Isolation, diversity and antifungal activity of actinobacteria from wheat.</title>
        <authorList>
            <person name="Han C."/>
        </authorList>
    </citation>
    <scope>NUCLEOTIDE SEQUENCE [LARGE SCALE GENOMIC DNA]</scope>
    <source>
        <strain evidence="7 8">NEAU-YY642</strain>
    </source>
</reference>
<gene>
    <name evidence="7" type="ORF">EBN88_15680</name>
</gene>
<organism evidence="7 8">
    <name type="scientific">Streptomyces triticirhizae</name>
    <dbReference type="NCBI Taxonomy" id="2483353"/>
    <lineage>
        <taxon>Bacteria</taxon>
        <taxon>Bacillati</taxon>
        <taxon>Actinomycetota</taxon>
        <taxon>Actinomycetes</taxon>
        <taxon>Kitasatosporales</taxon>
        <taxon>Streptomycetaceae</taxon>
        <taxon>Streptomyces</taxon>
    </lineage>
</organism>
<evidence type="ECO:0000256" key="2">
    <source>
        <dbReference type="ARBA" id="ARBA00022692"/>
    </source>
</evidence>
<keyword evidence="7" id="KW-0808">Transferase</keyword>
<feature type="compositionally biased region" description="Low complexity" evidence="5">
    <location>
        <begin position="1"/>
        <end position="12"/>
    </location>
</feature>
<proteinExistence type="predicted"/>